<feature type="transmembrane region" description="Helical" evidence="1">
    <location>
        <begin position="264"/>
        <end position="288"/>
    </location>
</feature>
<evidence type="ECO:0000259" key="2">
    <source>
        <dbReference type="Pfam" id="PF00389"/>
    </source>
</evidence>
<accession>A0A1J5QS67</accession>
<feature type="transmembrane region" description="Helical" evidence="1">
    <location>
        <begin position="294"/>
        <end position="312"/>
    </location>
</feature>
<dbReference type="SUPFAM" id="SSF81665">
    <property type="entry name" value="Calcium ATPase, transmembrane domain M"/>
    <property type="match status" value="1"/>
</dbReference>
<keyword evidence="1" id="KW-0472">Membrane</keyword>
<evidence type="ECO:0000256" key="1">
    <source>
        <dbReference type="SAM" id="Phobius"/>
    </source>
</evidence>
<dbReference type="PANTHER" id="PTHR42861">
    <property type="entry name" value="CALCIUM-TRANSPORTING ATPASE"/>
    <property type="match status" value="1"/>
</dbReference>
<reference evidence="3" key="1">
    <citation type="submission" date="2016-10" db="EMBL/GenBank/DDBJ databases">
        <title>Sequence of Gallionella enrichment culture.</title>
        <authorList>
            <person name="Poehlein A."/>
            <person name="Muehling M."/>
            <person name="Daniel R."/>
        </authorList>
    </citation>
    <scope>NUCLEOTIDE SEQUENCE</scope>
</reference>
<dbReference type="SUPFAM" id="SSF52283">
    <property type="entry name" value="Formate/glycerate dehydrogenase catalytic domain-like"/>
    <property type="match status" value="1"/>
</dbReference>
<comment type="caution">
    <text evidence="3">The sequence shown here is derived from an EMBL/GenBank/DDBJ whole genome shotgun (WGS) entry which is preliminary data.</text>
</comment>
<evidence type="ECO:0000313" key="3">
    <source>
        <dbReference type="EMBL" id="OIQ86280.1"/>
    </source>
</evidence>
<dbReference type="Gene3D" id="3.40.50.1000">
    <property type="entry name" value="HAD superfamily/HAD-like"/>
    <property type="match status" value="1"/>
</dbReference>
<feature type="transmembrane region" description="Helical" evidence="1">
    <location>
        <begin position="148"/>
        <end position="172"/>
    </location>
</feature>
<sequence length="324" mass="35159">MNIVILDDYQDVVRKLICASKLEPYNAKVFTNTVNGLGQLSVRLKDADVIVLNRERTQLSRALIGKLPKLKLVAQTGRVGANVDVNACTELGIAVASATDVAKAAAGVVLTDPGLGGVLTVVRAGREVHRRMLTYTLNKTLKTFEITVFLTLGLWLTGEFVISPMLIVLLLFANDFVTMSIATDRVLPAPKPQRWAVRRLVGAAAVFAALSLLFSFSAYWWIRSTQDLSTQQMQTVVFLLLVFTNQACIYVLRTDGRLWSFAPGRWMALASAGDVTLVSLLAALGWLMAPVPPALVAGLLASCAVFALALDATKHLAFQRFAIV</sequence>
<organism evidence="3">
    <name type="scientific">mine drainage metagenome</name>
    <dbReference type="NCBI Taxonomy" id="410659"/>
    <lineage>
        <taxon>unclassified sequences</taxon>
        <taxon>metagenomes</taxon>
        <taxon>ecological metagenomes</taxon>
    </lineage>
</organism>
<dbReference type="Pfam" id="PF00389">
    <property type="entry name" value="2-Hacid_dh"/>
    <property type="match status" value="1"/>
</dbReference>
<keyword evidence="1" id="KW-1133">Transmembrane helix</keyword>
<dbReference type="GO" id="GO:0016616">
    <property type="term" value="F:oxidoreductase activity, acting on the CH-OH group of donors, NAD or NADP as acceptor"/>
    <property type="evidence" value="ECO:0007669"/>
    <property type="project" value="InterPro"/>
</dbReference>
<protein>
    <submittedName>
        <fullName evidence="3">Glycerate dehydrogenase</fullName>
    </submittedName>
</protein>
<dbReference type="GO" id="GO:0051287">
    <property type="term" value="F:NAD binding"/>
    <property type="evidence" value="ECO:0007669"/>
    <property type="project" value="InterPro"/>
</dbReference>
<feature type="transmembrane region" description="Helical" evidence="1">
    <location>
        <begin position="234"/>
        <end position="252"/>
    </location>
</feature>
<proteinExistence type="predicted"/>
<gene>
    <name evidence="3" type="ORF">GALL_318850</name>
</gene>
<dbReference type="EMBL" id="MLJW01000490">
    <property type="protein sequence ID" value="OIQ86280.1"/>
    <property type="molecule type" value="Genomic_DNA"/>
</dbReference>
<feature type="transmembrane region" description="Helical" evidence="1">
    <location>
        <begin position="200"/>
        <end position="222"/>
    </location>
</feature>
<keyword evidence="1" id="KW-0812">Transmembrane</keyword>
<dbReference type="Gene3D" id="1.20.1110.10">
    <property type="entry name" value="Calcium-transporting ATPase, transmembrane domain"/>
    <property type="match status" value="1"/>
</dbReference>
<dbReference type="InterPro" id="IPR006139">
    <property type="entry name" value="D-isomer_2_OHA_DH_cat_dom"/>
</dbReference>
<dbReference type="AlphaFoldDB" id="A0A1J5QS67"/>
<dbReference type="InterPro" id="IPR023214">
    <property type="entry name" value="HAD_sf"/>
</dbReference>
<feature type="domain" description="D-isomer specific 2-hydroxyacid dehydrogenase catalytic" evidence="2">
    <location>
        <begin position="39"/>
        <end position="106"/>
    </location>
</feature>
<dbReference type="InterPro" id="IPR023298">
    <property type="entry name" value="ATPase_P-typ_TM_dom_sf"/>
</dbReference>
<name>A0A1J5QS67_9ZZZZ</name>